<feature type="signal peptide" evidence="3">
    <location>
        <begin position="1"/>
        <end position="23"/>
    </location>
</feature>
<dbReference type="CDD" id="cd00042">
    <property type="entry name" value="CY"/>
    <property type="match status" value="1"/>
</dbReference>
<reference evidence="5 6" key="1">
    <citation type="journal article" date="2016" name="Sci. Rep.">
        <title>The genome sequence of the outbreeding globe artichoke constructed de novo incorporating a phase-aware low-pass sequencing strategy of F1 progeny.</title>
        <authorList>
            <person name="Scaglione D."/>
            <person name="Reyes-Chin-Wo S."/>
            <person name="Acquadro A."/>
            <person name="Froenicke L."/>
            <person name="Portis E."/>
            <person name="Beitel C."/>
            <person name="Tirone M."/>
            <person name="Mauro R."/>
            <person name="Lo Monaco A."/>
            <person name="Mauromicale G."/>
            <person name="Faccioli P."/>
            <person name="Cattivelli L."/>
            <person name="Rieseberg L."/>
            <person name="Michelmore R."/>
            <person name="Lanteri S."/>
        </authorList>
    </citation>
    <scope>NUCLEOTIDE SEQUENCE [LARGE SCALE GENOMIC DNA]</scope>
    <source>
        <strain evidence="5">2C</strain>
    </source>
</reference>
<dbReference type="EMBL" id="LEKV01003172">
    <property type="protein sequence ID" value="KVI00919.1"/>
    <property type="molecule type" value="Genomic_DNA"/>
</dbReference>
<feature type="domain" description="Cystatin" evidence="4">
    <location>
        <begin position="28"/>
        <end position="118"/>
    </location>
</feature>
<dbReference type="OMA" id="PIRDIYD"/>
<evidence type="ECO:0000256" key="3">
    <source>
        <dbReference type="SAM" id="SignalP"/>
    </source>
</evidence>
<dbReference type="GO" id="GO:0004869">
    <property type="term" value="F:cysteine-type endopeptidase inhibitor activity"/>
    <property type="evidence" value="ECO:0007669"/>
    <property type="project" value="UniProtKB-KW"/>
</dbReference>
<evidence type="ECO:0000313" key="5">
    <source>
        <dbReference type="EMBL" id="KVI00919.1"/>
    </source>
</evidence>
<dbReference type="Pfam" id="PF16845">
    <property type="entry name" value="SQAPI"/>
    <property type="match status" value="1"/>
</dbReference>
<accession>A0A103Y1Q8</accession>
<dbReference type="Gramene" id="KVI00919">
    <property type="protein sequence ID" value="KVI00919"/>
    <property type="gene ID" value="Ccrd_020817"/>
</dbReference>
<dbReference type="PANTHER" id="PTHR47364">
    <property type="entry name" value="CYSTEINE PROTEINASE INHIBITOR 5"/>
    <property type="match status" value="1"/>
</dbReference>
<dbReference type="PANTHER" id="PTHR47364:SF2">
    <property type="entry name" value="CYSTEINE PROTEINASE INHIBITOR 5"/>
    <property type="match status" value="1"/>
</dbReference>
<dbReference type="InterPro" id="IPR000010">
    <property type="entry name" value="Cystatin_dom"/>
</dbReference>
<gene>
    <name evidence="5" type="ORF">Ccrd_020817</name>
</gene>
<protein>
    <submittedName>
        <fullName evidence="5">Cystatin</fullName>
    </submittedName>
</protein>
<dbReference type="Proteomes" id="UP000243975">
    <property type="component" value="Unassembled WGS sequence"/>
</dbReference>
<feature type="chain" id="PRO_5018687373" evidence="3">
    <location>
        <begin position="24"/>
        <end position="131"/>
    </location>
</feature>
<evidence type="ECO:0000259" key="4">
    <source>
        <dbReference type="SMART" id="SM00043"/>
    </source>
</evidence>
<dbReference type="AlphaFoldDB" id="A0A103Y1Q8"/>
<name>A0A103Y1Q8_CYNCS</name>
<proteinExistence type="predicted"/>
<keyword evidence="6" id="KW-1185">Reference proteome</keyword>
<evidence type="ECO:0000313" key="6">
    <source>
        <dbReference type="Proteomes" id="UP000243975"/>
    </source>
</evidence>
<keyword evidence="1" id="KW-0646">Protease inhibitor</keyword>
<keyword evidence="3" id="KW-0732">Signal</keyword>
<dbReference type="SMART" id="SM00043">
    <property type="entry name" value="CY"/>
    <property type="match status" value="1"/>
</dbReference>
<organism evidence="5 6">
    <name type="scientific">Cynara cardunculus var. scolymus</name>
    <name type="common">Globe artichoke</name>
    <name type="synonym">Cynara scolymus</name>
    <dbReference type="NCBI Taxonomy" id="59895"/>
    <lineage>
        <taxon>Eukaryota</taxon>
        <taxon>Viridiplantae</taxon>
        <taxon>Streptophyta</taxon>
        <taxon>Embryophyta</taxon>
        <taxon>Tracheophyta</taxon>
        <taxon>Spermatophyta</taxon>
        <taxon>Magnoliopsida</taxon>
        <taxon>eudicotyledons</taxon>
        <taxon>Gunneridae</taxon>
        <taxon>Pentapetalae</taxon>
        <taxon>asterids</taxon>
        <taxon>campanulids</taxon>
        <taxon>Asterales</taxon>
        <taxon>Asteraceae</taxon>
        <taxon>Carduoideae</taxon>
        <taxon>Cardueae</taxon>
        <taxon>Carduinae</taxon>
        <taxon>Cynara</taxon>
    </lineage>
</organism>
<dbReference type="InterPro" id="IPR046350">
    <property type="entry name" value="Cystatin_sf"/>
</dbReference>
<dbReference type="SUPFAM" id="SSF54403">
    <property type="entry name" value="Cystatin/monellin"/>
    <property type="match status" value="1"/>
</dbReference>
<sequence>MRNLLITILIFFLPFIFCNSSQAARSGALVGGWTKITDVNDPTVVDIGKFAVDQHNKQDQASLKFSTVVNGEKQVVAGMNYNLTITAADGTVDKNYVAVVWDKPWSADQFIAAVVDYGDGDDDVVAVVDCC</sequence>
<evidence type="ECO:0000256" key="1">
    <source>
        <dbReference type="ARBA" id="ARBA00022690"/>
    </source>
</evidence>
<comment type="caution">
    <text evidence="5">The sequence shown here is derived from an EMBL/GenBank/DDBJ whole genome shotgun (WGS) entry which is preliminary data.</text>
</comment>
<dbReference type="Gene3D" id="3.10.450.10">
    <property type="match status" value="1"/>
</dbReference>
<evidence type="ECO:0000256" key="2">
    <source>
        <dbReference type="ARBA" id="ARBA00022704"/>
    </source>
</evidence>
<keyword evidence="2" id="KW-0789">Thiol protease inhibitor</keyword>